<dbReference type="CDD" id="cd19531">
    <property type="entry name" value="LCL_NRPS-like"/>
    <property type="match status" value="3"/>
</dbReference>
<dbReference type="SUPFAM" id="SSF47336">
    <property type="entry name" value="ACP-like"/>
    <property type="match status" value="2"/>
</dbReference>
<dbReference type="Gene3D" id="3.30.300.30">
    <property type="match status" value="2"/>
</dbReference>
<dbReference type="Pfam" id="PF00668">
    <property type="entry name" value="Condensation"/>
    <property type="match status" value="4"/>
</dbReference>
<accession>A0A1H6MU66</accession>
<dbReference type="InterPro" id="IPR042099">
    <property type="entry name" value="ANL_N_sf"/>
</dbReference>
<dbReference type="SUPFAM" id="SSF52777">
    <property type="entry name" value="CoA-dependent acyltransferases"/>
    <property type="match status" value="8"/>
</dbReference>
<dbReference type="Pfam" id="PF00550">
    <property type="entry name" value="PP-binding"/>
    <property type="match status" value="2"/>
</dbReference>
<dbReference type="InterPro" id="IPR020845">
    <property type="entry name" value="AMP-binding_CS"/>
</dbReference>
<dbReference type="STRING" id="173990.SAMN05660691_03152"/>
<dbReference type="OrthoDB" id="9757559at2"/>
<keyword evidence="3" id="KW-1185">Reference proteome</keyword>
<dbReference type="InterPro" id="IPR044894">
    <property type="entry name" value="TubC_N_sf"/>
</dbReference>
<dbReference type="RefSeq" id="WP_092795419.1">
    <property type="nucleotide sequence ID" value="NZ_FNXF01000014.1"/>
</dbReference>
<dbReference type="GO" id="GO:0005737">
    <property type="term" value="C:cytoplasm"/>
    <property type="evidence" value="ECO:0007669"/>
    <property type="project" value="TreeGrafter"/>
</dbReference>
<dbReference type="GO" id="GO:0043041">
    <property type="term" value="P:amino acid activation for nonribosomal peptide biosynthetic process"/>
    <property type="evidence" value="ECO:0007669"/>
    <property type="project" value="TreeGrafter"/>
</dbReference>
<dbReference type="Gene3D" id="2.30.38.10">
    <property type="entry name" value="Luciferase, Domain 3"/>
    <property type="match status" value="1"/>
</dbReference>
<dbReference type="Gene3D" id="1.10.10.1830">
    <property type="entry name" value="Non-ribosomal peptide synthase, adenylation domain"/>
    <property type="match status" value="1"/>
</dbReference>
<feature type="domain" description="Carrier" evidence="1">
    <location>
        <begin position="2546"/>
        <end position="2621"/>
    </location>
</feature>
<dbReference type="InterPro" id="IPR001242">
    <property type="entry name" value="Condensation_dom"/>
</dbReference>
<sequence length="3107" mass="349738">MSVEIFVRSLVIKGWKFWSKDGQLAYRAVKSDDTPKILGQLKDYKSELLSILQARPEILAVGPVSDAQQSYWFQWQTNPNDASVILPYSVRLRSKVDVKKVQHAINAVMARHESLRSIFMFENGELIQQTLPPQGAIVPFEHIYVENQSEAQLMERISFDLKATFQLDENPALRMNLYTLSDREHVLTLSIHHIIIDGLSHSIVLQEFIDNYENLCRGKSVNTAPLDVTFSDFVHWQKQLIGSNKWQQMEEYWTDNLKGAPTRLMLPIRDKSKPPCDVSQAWVSVDLSETLYTRLSAFSKQSGYTKYAILLSTFQALIYHHSAQDDLLIGSPLLGRTNHKFAEVVGFFLNTVVLRAKMSSGQTFSELLAQTSNTTLGAIDNQDYLFTHLLKTLNPVRHPDSTPFFQAMFNLSKYWQFNESNQKLRDKSAMDSGLLMEPLDIGGQDANFDLVMLFEDNNKQLIGKFKFNAEKYDKDLIETMGKDYLIMLDEVMRDPDQVITELNLTGQSLVKQAESVSDGYALSSQQTRIWQHKDQVLNQDILLGLELQGVIDKAVLKSATETVLEQHEIFSTRFANHPLFKNLLQTIENENLRWRPGSKWVDKEGSLTVSEAWKQALNNQPKYDSALPRYEIYLGIVNCSDYSHLLLISVPPMLIDATIASNLPAQILKAYELLSSNSSDIGENPVQYIDIAEWASEFFSSDDARDGKAFWQQLELSKDQIQPLCLDKLGLDIIQFEPAVAASQKMDTQVLRQLLQRSDGVTPEAWLFTAWQIYLNRLVENAIHLIGKRFDGRPDDDIATVVGPLARFLPIPSHIENDQNIWQVLDATNSFLGEAETWQECFQWPKSEEHSSRLNALPYLFEFDENESQWQKSGFHAKLMPFAVHSEPFNLKLSCSYDSRNNALDLTLFFNSKAFDASVAEVMLGQFSHVLAQMLNNPEQSVLHLELLSKEEKLHTNAQSDQTVSYDIKLIHQRIREAAAQYANKPAIRCQDEQYTYSQLNQITVFYANKLVEAGVKPGDFVGVYVRHSNESVVAMLAILNAGAIYVPLDPEYPADRLAYIIEDCALKIVLVAAENDNVVFSDGVETITLNASQAHQKVAKTTPVDYPLVEISKDDIAYLIYTSGSTGQPKGTLVSHAALADHCASIALRFNTKADDIMLLFAPLNFDPSIEQVLVPLMVGATVHVKEPGLWQPSEIAEKVRDYGLTIVNFPTAFWHLLVGEWQRQLDRQDIATLKMVIVGGDKLQPEILNRWWRLDISQVRLLNAYGPTEATITTTTADLSHKRELDYGQLTIGTPLNNRKLYILDAAGKRLPVGALGELYIGGKSLANGYLNRPDLTEKVFLTDPFDTCETSKLYRTGDRAYFDDNGEFYFVGRQDSQVKISGYRIELMEIERTVLQLEAVQDAAVIVTQSSEDADNKQIVVCFVARSSNTMATNISEYLAKKMPVFMMPHGYVQLEQMPLNPSGKIDRKQLAKVAIDKQATQDALDPPASKTEIALAEIWRSILNIEQINRQDSFTLLGGHSLLYLKLLSIIGEQFGINLKLKDVFEANELSKLAELIDNGMAGEDETLQQLPLVPADRSQPLPLSFAQESMWLLSQLGHGMSYQMAGVMKFSKALNVDSLKQCMAVIANRHEVLRTRFVQTEQGAIQEVVDSVCIPFDIVENTKPDDQQAILDHWRQYEMDLTQAPLMRVILIRSEYGGDRLGVSLHHIISDGLSVGILLREVASLYDGLAKGETLELPALTIQYPDFAAWQRKAFDESSFKDDLEYWKLNLAGYQNMDVMPRQSRPQELSGEGRRISHTFAPELDKRISALTGHLGISKASFLVTAVHLLLSSYSQNKDFCIGMPTANRNRAELESMVGMLVNILVVRLGEIDSDTSTHQLLKHTNDVIKNGMAHQEIPFEKLVESLNPIRDASRNPLFQVFFSFMQFDSVLEFAGEEVVFESAQGNQSRFDLAFDFLGGIRGLNLDLEYSTELFTDNFISQMLDNLTWLLEQLSTIRNTVVQSLEFLAPQQAQEQILWGLGEKLPEVNPQESNVIDLILQQTKMRPHAPALTCGNCSLSYGEFANKVAKIAARLTSHGVKAGDFVGVSVRRGLYTSLNMIAVMRLGAVYVPVDPTLPAKRIDYIFKDSNTEVVLTDEYSIAALQNAVPQGVQWILQDGQHEDAISVLDVEYEKLDAEKPAYVIYTSGSSGKPKGVIINLASVTHCIHAMAKLTGFGSKDKTLAVATTSFDISVLDLLMPLSVGGELLIADDESVKDPQAMANLLVEHKVTYMQATPTTFEMMFSVGWTNHTKVQLLSIGEPVTAKLQRSFEQHNCRVWNGYGPTETTIYATAKELVPGCQISIGRAIGNYKVYILNEQLKPVPTGVPGELHIGGPAVGLGYHNKPDLTNKVFLDNPFSAGEKIYRTGDLTRWIEQDGEMEIEYISRIDQQVKLRGYRIELGEIEAALDSQNLFDSVAVVLKTTPTGEQLVAYALPKKAQDKPDKADIRTQLSALLPGYMVPSYIEFLDEMPMTASNKLDKKHLKNLPVVLESSAKISDVSPVTEKERELLAIWQQLFSSQQIAVTDNFFALGGHSLLLIQLQNQLQKKYDVNLTLASLFKAPVLRQMAEMIQHAAVDRESRIKPAETPENVGLSFNQQGLWLVDNMAGGTSAYNIICSFKLEGHVRPDLLLVAWQMVQKRQLSLRTYFEIVKGQVIQKVRDEVLQSLTVTDLSKIESFKQQTVINTYVDIEFSHVFNLKEDTLFRLRMFKCDTAEYIVVLNLHHITMDGWSVRLLLNEIMACYESLLNDKPLQLPTLPVSYADFSHWQRQAVNDNRFAEQFKYWKAKMANCPKQSALPFDSPFTEKNNFNGVALDASFTVSELQPLQELASRLDTTLFTVMLSGWNVLLYLETGETDIQIGTDVANRTMPETESVIGLFMNQVPLRTQVKPFQSIEQLVKSVSQTCIDAFANQEVPFEQLVSALGIERQNGVAPLFQSKFFMDHLANDLLVTESFKIIPMAIEQEAARLPLNFSLTDTGEGITGKLVYDTNRFKHTTVERMLTRYHTLLTQLTKAPAMSVQSICDEVLDGELELQDLARQSLREAKLKPFKSKPRRRSELN</sequence>
<dbReference type="FunFam" id="3.40.50.980:FF:000001">
    <property type="entry name" value="Non-ribosomal peptide synthetase"/>
    <property type="match status" value="1"/>
</dbReference>
<dbReference type="GO" id="GO:0031177">
    <property type="term" value="F:phosphopantetheine binding"/>
    <property type="evidence" value="ECO:0007669"/>
    <property type="project" value="TreeGrafter"/>
</dbReference>
<dbReference type="FunFam" id="3.40.50.12780:FF:000012">
    <property type="entry name" value="Non-ribosomal peptide synthetase"/>
    <property type="match status" value="1"/>
</dbReference>
<dbReference type="GO" id="GO:0044550">
    <property type="term" value="P:secondary metabolite biosynthetic process"/>
    <property type="evidence" value="ECO:0007669"/>
    <property type="project" value="TreeGrafter"/>
</dbReference>
<dbReference type="InterPro" id="IPR000873">
    <property type="entry name" value="AMP-dep_synth/lig_dom"/>
</dbReference>
<dbReference type="NCBIfam" id="TIGR01733">
    <property type="entry name" value="AA-adenyl-dom"/>
    <property type="match status" value="2"/>
</dbReference>
<dbReference type="Gene3D" id="3.30.559.30">
    <property type="entry name" value="Nonribosomal peptide synthetase, condensation domain"/>
    <property type="match status" value="4"/>
</dbReference>
<dbReference type="FunFam" id="3.30.300.30:FF:000015">
    <property type="entry name" value="Nonribosomal peptide synthase SidD"/>
    <property type="match status" value="2"/>
</dbReference>
<dbReference type="NCBIfam" id="NF003417">
    <property type="entry name" value="PRK04813.1"/>
    <property type="match status" value="2"/>
</dbReference>
<dbReference type="InterPro" id="IPR023213">
    <property type="entry name" value="CAT-like_dom_sf"/>
</dbReference>
<dbReference type="Proteomes" id="UP000199371">
    <property type="component" value="Unassembled WGS sequence"/>
</dbReference>
<feature type="domain" description="Carrier" evidence="1">
    <location>
        <begin position="1490"/>
        <end position="1565"/>
    </location>
</feature>
<gene>
    <name evidence="2" type="ORF">SAMN05660691_03152</name>
</gene>
<dbReference type="PROSITE" id="PS50075">
    <property type="entry name" value="CARRIER"/>
    <property type="match status" value="2"/>
</dbReference>
<reference evidence="3" key="1">
    <citation type="submission" date="2016-10" db="EMBL/GenBank/DDBJ databases">
        <authorList>
            <person name="Varghese N."/>
            <person name="Submissions S."/>
        </authorList>
    </citation>
    <scope>NUCLEOTIDE SEQUENCE [LARGE SCALE GENOMIC DNA]</scope>
    <source>
        <strain evidence="3">DSM 17616</strain>
    </source>
</reference>
<organism evidence="2 3">
    <name type="scientific">Rheinheimera pacifica</name>
    <dbReference type="NCBI Taxonomy" id="173990"/>
    <lineage>
        <taxon>Bacteria</taxon>
        <taxon>Pseudomonadati</taxon>
        <taxon>Pseudomonadota</taxon>
        <taxon>Gammaproteobacteria</taxon>
        <taxon>Chromatiales</taxon>
        <taxon>Chromatiaceae</taxon>
        <taxon>Rheinheimera</taxon>
    </lineage>
</organism>
<dbReference type="Gene3D" id="3.40.50.980">
    <property type="match status" value="2"/>
</dbReference>
<dbReference type="GO" id="GO:0003824">
    <property type="term" value="F:catalytic activity"/>
    <property type="evidence" value="ECO:0007669"/>
    <property type="project" value="InterPro"/>
</dbReference>
<dbReference type="InterPro" id="IPR025110">
    <property type="entry name" value="AMP-bd_C"/>
</dbReference>
<dbReference type="PROSITE" id="PS00455">
    <property type="entry name" value="AMP_BINDING"/>
    <property type="match status" value="2"/>
</dbReference>
<dbReference type="InterPro" id="IPR045851">
    <property type="entry name" value="AMP-bd_C_sf"/>
</dbReference>
<evidence type="ECO:0000313" key="3">
    <source>
        <dbReference type="Proteomes" id="UP000199371"/>
    </source>
</evidence>
<dbReference type="InterPro" id="IPR036736">
    <property type="entry name" value="ACP-like_sf"/>
</dbReference>
<dbReference type="PANTHER" id="PTHR45527">
    <property type="entry name" value="NONRIBOSOMAL PEPTIDE SYNTHETASE"/>
    <property type="match status" value="1"/>
</dbReference>
<dbReference type="CDD" id="cd05930">
    <property type="entry name" value="A_NRPS"/>
    <property type="match status" value="1"/>
</dbReference>
<dbReference type="Gene3D" id="3.40.50.12780">
    <property type="entry name" value="N-terminal domain of ligase-like"/>
    <property type="match status" value="1"/>
</dbReference>
<dbReference type="EMBL" id="FNXF01000014">
    <property type="protein sequence ID" value="SEI05603.1"/>
    <property type="molecule type" value="Genomic_DNA"/>
</dbReference>
<dbReference type="Pfam" id="PF00501">
    <property type="entry name" value="AMP-binding"/>
    <property type="match status" value="2"/>
</dbReference>
<dbReference type="InterPro" id="IPR010071">
    <property type="entry name" value="AA_adenyl_dom"/>
</dbReference>
<dbReference type="Pfam" id="PF13193">
    <property type="entry name" value="AMP-binding_C"/>
    <property type="match status" value="2"/>
</dbReference>
<dbReference type="Gene3D" id="3.30.559.10">
    <property type="entry name" value="Chloramphenicol acetyltransferase-like domain"/>
    <property type="match status" value="4"/>
</dbReference>
<evidence type="ECO:0000313" key="2">
    <source>
        <dbReference type="EMBL" id="SEI05603.1"/>
    </source>
</evidence>
<evidence type="ECO:0000259" key="1">
    <source>
        <dbReference type="PROSITE" id="PS50075"/>
    </source>
</evidence>
<dbReference type="PANTHER" id="PTHR45527:SF1">
    <property type="entry name" value="FATTY ACID SYNTHASE"/>
    <property type="match status" value="1"/>
</dbReference>
<protein>
    <submittedName>
        <fullName evidence="2">Amino acid adenylation domain-containing protein</fullName>
    </submittedName>
</protein>
<proteinExistence type="predicted"/>
<dbReference type="SUPFAM" id="SSF56801">
    <property type="entry name" value="Acetyl-CoA synthetase-like"/>
    <property type="match status" value="2"/>
</dbReference>
<dbReference type="InterPro" id="IPR009081">
    <property type="entry name" value="PP-bd_ACP"/>
</dbReference>
<name>A0A1H6MU66_9GAMM</name>
<dbReference type="Gene3D" id="1.10.1200.10">
    <property type="entry name" value="ACP-like"/>
    <property type="match status" value="2"/>
</dbReference>